<dbReference type="EMBL" id="JAIVFL010000001">
    <property type="protein sequence ID" value="MCI4677030.1"/>
    <property type="molecule type" value="Genomic_DNA"/>
</dbReference>
<name>A0ABS9Z0N2_9MYCO</name>
<accession>A0ABS9Z0N2</accession>
<keyword evidence="1" id="KW-0732">Signal</keyword>
<protein>
    <submittedName>
        <fullName evidence="2">Uncharacterized protein</fullName>
    </submittedName>
</protein>
<gene>
    <name evidence="2" type="ORF">K9U37_19880</name>
</gene>
<evidence type="ECO:0000313" key="2">
    <source>
        <dbReference type="EMBL" id="MCI4677030.1"/>
    </source>
</evidence>
<comment type="caution">
    <text evidence="2">The sequence shown here is derived from an EMBL/GenBank/DDBJ whole genome shotgun (WGS) entry which is preliminary data.</text>
</comment>
<evidence type="ECO:0000256" key="1">
    <source>
        <dbReference type="SAM" id="SignalP"/>
    </source>
</evidence>
<keyword evidence="3" id="KW-1185">Reference proteome</keyword>
<evidence type="ECO:0000313" key="3">
    <source>
        <dbReference type="Proteomes" id="UP001139068"/>
    </source>
</evidence>
<organism evidence="2 3">
    <name type="scientific">Candidatus Mycolicibacterium alkanivorans</name>
    <dbReference type="NCBI Taxonomy" id="2954114"/>
    <lineage>
        <taxon>Bacteria</taxon>
        <taxon>Bacillati</taxon>
        <taxon>Actinomycetota</taxon>
        <taxon>Actinomycetes</taxon>
        <taxon>Mycobacteriales</taxon>
        <taxon>Mycobacteriaceae</taxon>
        <taxon>Mycolicibacterium</taxon>
    </lineage>
</organism>
<sequence>MSTKFQVGTAALAIATAATITPAIAHAAPNLSVFAEGLGNSVSSTVDSVVVPKAAASATTTTCDPGAVGCYLVEGLVGGTQAWVRGTGIFVGTALYVVVEGTGQFVKAIGFTDLGDGILSVSHNIAVTFQVGPYFHGV</sequence>
<proteinExistence type="predicted"/>
<feature type="signal peptide" evidence="1">
    <location>
        <begin position="1"/>
        <end position="27"/>
    </location>
</feature>
<dbReference type="RefSeq" id="WP_243073148.1">
    <property type="nucleotide sequence ID" value="NZ_JAIVFL010000001.1"/>
</dbReference>
<dbReference type="Proteomes" id="UP001139068">
    <property type="component" value="Unassembled WGS sequence"/>
</dbReference>
<feature type="chain" id="PRO_5047214255" evidence="1">
    <location>
        <begin position="28"/>
        <end position="138"/>
    </location>
</feature>
<reference evidence="2" key="1">
    <citation type="journal article" date="2022" name="ISME J.">
        <title>Identification of active gaseous-alkane degraders at natural gas seeps.</title>
        <authorList>
            <person name="Farhan Ul Haque M."/>
            <person name="Hernandez M."/>
            <person name="Crombie A.T."/>
            <person name="Murrell J.C."/>
        </authorList>
    </citation>
    <scope>NUCLEOTIDE SEQUENCE</scope>
    <source>
        <strain evidence="2">ANDR5</strain>
    </source>
</reference>